<dbReference type="PANTHER" id="PTHR45348:SF2">
    <property type="entry name" value="ZINC-TYPE ALCOHOL DEHYDROGENASE-LIKE PROTEIN C2E1P3.01"/>
    <property type="match status" value="1"/>
</dbReference>
<dbReference type="Gene3D" id="3.90.180.10">
    <property type="entry name" value="Medium-chain alcohol dehydrogenases, catalytic domain"/>
    <property type="match status" value="1"/>
</dbReference>
<comment type="similarity">
    <text evidence="1">Belongs to the zinc-containing alcohol dehydrogenase family.</text>
</comment>
<protein>
    <submittedName>
        <fullName evidence="5">Trans-enoyl reductase-like protein 1</fullName>
    </submittedName>
</protein>
<dbReference type="InterPro" id="IPR036291">
    <property type="entry name" value="NAD(P)-bd_dom_sf"/>
</dbReference>
<organism evidence="5 6">
    <name type="scientific">Elsinoe australis</name>
    <dbReference type="NCBI Taxonomy" id="40998"/>
    <lineage>
        <taxon>Eukaryota</taxon>
        <taxon>Fungi</taxon>
        <taxon>Dikarya</taxon>
        <taxon>Ascomycota</taxon>
        <taxon>Pezizomycotina</taxon>
        <taxon>Dothideomycetes</taxon>
        <taxon>Dothideomycetidae</taxon>
        <taxon>Myriangiales</taxon>
        <taxon>Elsinoaceae</taxon>
        <taxon>Elsinoe</taxon>
    </lineage>
</organism>
<keyword evidence="3" id="KW-0560">Oxidoreductase</keyword>
<dbReference type="InterPro" id="IPR013154">
    <property type="entry name" value="ADH-like_N"/>
</dbReference>
<dbReference type="PANTHER" id="PTHR45348">
    <property type="entry name" value="HYPOTHETICAL OXIDOREDUCTASE (EUROFUNG)"/>
    <property type="match status" value="1"/>
</dbReference>
<dbReference type="Pfam" id="PF08240">
    <property type="entry name" value="ADH_N"/>
    <property type="match status" value="1"/>
</dbReference>
<evidence type="ECO:0000313" key="5">
    <source>
        <dbReference type="EMBL" id="TKX26506.1"/>
    </source>
</evidence>
<dbReference type="InterPro" id="IPR011032">
    <property type="entry name" value="GroES-like_sf"/>
</dbReference>
<dbReference type="Proteomes" id="UP000308133">
    <property type="component" value="Unassembled WGS sequence"/>
</dbReference>
<accession>A0A4U7BC84</accession>
<evidence type="ECO:0000256" key="1">
    <source>
        <dbReference type="ARBA" id="ARBA00008072"/>
    </source>
</evidence>
<dbReference type="SMART" id="SM00829">
    <property type="entry name" value="PKS_ER"/>
    <property type="match status" value="1"/>
</dbReference>
<dbReference type="SUPFAM" id="SSF50129">
    <property type="entry name" value="GroES-like"/>
    <property type="match status" value="1"/>
</dbReference>
<dbReference type="PROSITE" id="PS50106">
    <property type="entry name" value="PDZ"/>
    <property type="match status" value="1"/>
</dbReference>
<sequence>MSGTSFPTKIMTVKSTVDSKGKGTIRIKEVQLPRSREGYALVQIQAVALNPSDWQKAFFLPVQGATLGIDFAGVIAEIREGGPSELQVGDRVFGMTMNCNAFEHEDGCFGEYAVVKQHLLARLPERLPFSIGCTLGTAVVTTSLALYRCLGLEFPSARSSLPRKDEFVLIYGGSTATGTIMIQFAKLSGYRVIATNRPHNDELVLASGAEKTFDYTQEQCAQDILRYTNGALANVVDCISQKSSASICSMAIGKARGKICFLLPLENMKILREDVKYEVIYAYSAFGEAFEIGLDRVLMESTKADVEIATATLALAELLLSSDRLKPHPIQKRQGGLNGIPKGLKDLQDGNVSGKKLVYELR</sequence>
<comment type="caution">
    <text evidence="5">The sequence shown here is derived from an EMBL/GenBank/DDBJ whole genome shotgun (WGS) entry which is preliminary data.</text>
</comment>
<dbReference type="SUPFAM" id="SSF51735">
    <property type="entry name" value="NAD(P)-binding Rossmann-fold domains"/>
    <property type="match status" value="1"/>
</dbReference>
<evidence type="ECO:0000259" key="4">
    <source>
        <dbReference type="PROSITE" id="PS50106"/>
    </source>
</evidence>
<name>A0A4U7BC84_9PEZI</name>
<dbReference type="CDD" id="cd08249">
    <property type="entry name" value="enoyl_reductase_like"/>
    <property type="match status" value="1"/>
</dbReference>
<proteinExistence type="inferred from homology"/>
<dbReference type="Gene3D" id="3.40.50.720">
    <property type="entry name" value="NAD(P)-binding Rossmann-like Domain"/>
    <property type="match status" value="1"/>
</dbReference>
<reference evidence="5 6" key="1">
    <citation type="submission" date="2018-02" db="EMBL/GenBank/DDBJ databases">
        <title>Draft genome sequences of Elsinoe sp., causing black scab on jojoba.</title>
        <authorList>
            <person name="Stodart B."/>
            <person name="Jeffress S."/>
            <person name="Ash G."/>
            <person name="Arun Chinnappa K."/>
        </authorList>
    </citation>
    <scope>NUCLEOTIDE SEQUENCE [LARGE SCALE GENOMIC DNA]</scope>
    <source>
        <strain evidence="5 6">Hillstone_2</strain>
    </source>
</reference>
<dbReference type="EMBL" id="PTQR01000013">
    <property type="protein sequence ID" value="TKX26506.1"/>
    <property type="molecule type" value="Genomic_DNA"/>
</dbReference>
<feature type="domain" description="PDZ" evidence="4">
    <location>
        <begin position="63"/>
        <end position="95"/>
    </location>
</feature>
<dbReference type="GO" id="GO:0016651">
    <property type="term" value="F:oxidoreductase activity, acting on NAD(P)H"/>
    <property type="evidence" value="ECO:0007669"/>
    <property type="project" value="InterPro"/>
</dbReference>
<dbReference type="InterPro" id="IPR001478">
    <property type="entry name" value="PDZ"/>
</dbReference>
<dbReference type="InterPro" id="IPR047122">
    <property type="entry name" value="Trans-enoyl_RdTase-like"/>
</dbReference>
<evidence type="ECO:0000313" key="6">
    <source>
        <dbReference type="Proteomes" id="UP000308133"/>
    </source>
</evidence>
<comment type="subunit">
    <text evidence="2">Monomer.</text>
</comment>
<dbReference type="InterPro" id="IPR020843">
    <property type="entry name" value="ER"/>
</dbReference>
<evidence type="ECO:0000256" key="3">
    <source>
        <dbReference type="ARBA" id="ARBA00023002"/>
    </source>
</evidence>
<gene>
    <name evidence="5" type="ORF">C1H76_1470</name>
</gene>
<dbReference type="AlphaFoldDB" id="A0A4U7BC84"/>
<evidence type="ECO:0000256" key="2">
    <source>
        <dbReference type="ARBA" id="ARBA00011245"/>
    </source>
</evidence>